<gene>
    <name evidence="1" type="ORF">EIO64_01295</name>
</gene>
<dbReference type="Proteomes" id="UP000298642">
    <property type="component" value="Chromosome"/>
</dbReference>
<dbReference type="GeneID" id="89522839"/>
<keyword evidence="2" id="KW-1185">Reference proteome</keyword>
<dbReference type="KEGG" id="obj:EIO64_01295"/>
<dbReference type="AlphaFoldDB" id="A0A4D7AL75"/>
<dbReference type="InterPro" id="IPR017016">
    <property type="entry name" value="UCP033595"/>
</dbReference>
<dbReference type="Pfam" id="PF20124">
    <property type="entry name" value="DUF6514"/>
    <property type="match status" value="1"/>
</dbReference>
<dbReference type="EMBL" id="CP034413">
    <property type="protein sequence ID" value="QCI58025.1"/>
    <property type="molecule type" value="Genomic_DNA"/>
</dbReference>
<evidence type="ECO:0000313" key="2">
    <source>
        <dbReference type="Proteomes" id="UP000298642"/>
    </source>
</evidence>
<sequence>MYKYEVFKIHSLSSRSYGILAKEKIGRSWITVAVTAPFSNDYGTAHQLAESCSARQLSPPHLVDVVSDFIS</sequence>
<dbReference type="RefSeq" id="WP_021751290.1">
    <property type="nucleotide sequence ID" value="NZ_CAUWCU010000006.1"/>
</dbReference>
<evidence type="ECO:0000313" key="1">
    <source>
        <dbReference type="EMBL" id="QCI58025.1"/>
    </source>
</evidence>
<reference evidence="2" key="1">
    <citation type="submission" date="2018-12" db="EMBL/GenBank/DDBJ databases">
        <title>Dusodibacter welbiota gen. nov., sp. nov., isolated from human faeces and emended description of the Oscillibacter genus.</title>
        <authorList>
            <person name="Le Roy T."/>
            <person name="Van der Smissen P."/>
            <person name="Delzenne N."/>
            <person name="Muccioli G."/>
            <person name="Collet J.F."/>
            <person name="Cani P.D."/>
        </authorList>
    </citation>
    <scope>NUCLEOTIDE SEQUENCE [LARGE SCALE GENOMIC DNA]</scope>
    <source>
        <strain evidence="2">J115</strain>
    </source>
</reference>
<name>A0A4D7AL75_9FIRM</name>
<accession>A0A4D7AL75</accession>
<protein>
    <submittedName>
        <fullName evidence="1">Uncharacterized protein</fullName>
    </submittedName>
</protein>
<organism evidence="1 2">
    <name type="scientific">Dysosmobacter welbionis</name>
    <dbReference type="NCBI Taxonomy" id="2093857"/>
    <lineage>
        <taxon>Bacteria</taxon>
        <taxon>Bacillati</taxon>
        <taxon>Bacillota</taxon>
        <taxon>Clostridia</taxon>
        <taxon>Eubacteriales</taxon>
        <taxon>Oscillospiraceae</taxon>
        <taxon>Dysosmobacter</taxon>
    </lineage>
</organism>
<proteinExistence type="predicted"/>